<dbReference type="Proteomes" id="UP000305067">
    <property type="component" value="Unassembled WGS sequence"/>
</dbReference>
<gene>
    <name evidence="2" type="ORF">BDV98DRAFT_574822</name>
</gene>
<protein>
    <submittedName>
        <fullName evidence="2">Uncharacterized protein</fullName>
    </submittedName>
</protein>
<evidence type="ECO:0000256" key="1">
    <source>
        <dbReference type="SAM" id="SignalP"/>
    </source>
</evidence>
<dbReference type="OrthoDB" id="2902933at2759"/>
<evidence type="ECO:0000313" key="3">
    <source>
        <dbReference type="Proteomes" id="UP000305067"/>
    </source>
</evidence>
<accession>A0A5C3Q7V5</accession>
<proteinExistence type="predicted"/>
<sequence>MISLKAVVAAVTVASSITLTTGAALRLCQVDFFPTGINIGVDNQMGTTLAWVNGTSKCDTNSTSFAMINPTTDASNATASNACGTPFSLDGISGYTLEGCDTDTQSLKHDGQPFATCQTFSEEEAEEGCNEGFYDFCTPNNGTTTIDEDPCAAIDWTHKCEAILNEGGLQA</sequence>
<dbReference type="EMBL" id="ML178849">
    <property type="protein sequence ID" value="TFK97247.1"/>
    <property type="molecule type" value="Genomic_DNA"/>
</dbReference>
<feature type="signal peptide" evidence="1">
    <location>
        <begin position="1"/>
        <end position="22"/>
    </location>
</feature>
<keyword evidence="3" id="KW-1185">Reference proteome</keyword>
<feature type="chain" id="PRO_5022692522" evidence="1">
    <location>
        <begin position="23"/>
        <end position="171"/>
    </location>
</feature>
<reference evidence="2 3" key="1">
    <citation type="journal article" date="2019" name="Nat. Ecol. Evol.">
        <title>Megaphylogeny resolves global patterns of mushroom evolution.</title>
        <authorList>
            <person name="Varga T."/>
            <person name="Krizsan K."/>
            <person name="Foldi C."/>
            <person name="Dima B."/>
            <person name="Sanchez-Garcia M."/>
            <person name="Sanchez-Ramirez S."/>
            <person name="Szollosi G.J."/>
            <person name="Szarkandi J.G."/>
            <person name="Papp V."/>
            <person name="Albert L."/>
            <person name="Andreopoulos W."/>
            <person name="Angelini C."/>
            <person name="Antonin V."/>
            <person name="Barry K.W."/>
            <person name="Bougher N.L."/>
            <person name="Buchanan P."/>
            <person name="Buyck B."/>
            <person name="Bense V."/>
            <person name="Catcheside P."/>
            <person name="Chovatia M."/>
            <person name="Cooper J."/>
            <person name="Damon W."/>
            <person name="Desjardin D."/>
            <person name="Finy P."/>
            <person name="Geml J."/>
            <person name="Haridas S."/>
            <person name="Hughes K."/>
            <person name="Justo A."/>
            <person name="Karasinski D."/>
            <person name="Kautmanova I."/>
            <person name="Kiss B."/>
            <person name="Kocsube S."/>
            <person name="Kotiranta H."/>
            <person name="LaButti K.M."/>
            <person name="Lechner B.E."/>
            <person name="Liimatainen K."/>
            <person name="Lipzen A."/>
            <person name="Lukacs Z."/>
            <person name="Mihaltcheva S."/>
            <person name="Morgado L.N."/>
            <person name="Niskanen T."/>
            <person name="Noordeloos M.E."/>
            <person name="Ohm R.A."/>
            <person name="Ortiz-Santana B."/>
            <person name="Ovrebo C."/>
            <person name="Racz N."/>
            <person name="Riley R."/>
            <person name="Savchenko A."/>
            <person name="Shiryaev A."/>
            <person name="Soop K."/>
            <person name="Spirin V."/>
            <person name="Szebenyi C."/>
            <person name="Tomsovsky M."/>
            <person name="Tulloss R.E."/>
            <person name="Uehling J."/>
            <person name="Grigoriev I.V."/>
            <person name="Vagvolgyi C."/>
            <person name="Papp T."/>
            <person name="Martin F.M."/>
            <person name="Miettinen O."/>
            <person name="Hibbett D.S."/>
            <person name="Nagy L.G."/>
        </authorList>
    </citation>
    <scope>NUCLEOTIDE SEQUENCE [LARGE SCALE GENOMIC DNA]</scope>
    <source>
        <strain evidence="2 3">CBS 309.79</strain>
    </source>
</reference>
<dbReference type="AlphaFoldDB" id="A0A5C3Q7V5"/>
<name>A0A5C3Q7V5_9AGAR</name>
<keyword evidence="1" id="KW-0732">Signal</keyword>
<evidence type="ECO:0000313" key="2">
    <source>
        <dbReference type="EMBL" id="TFK97247.1"/>
    </source>
</evidence>
<organism evidence="2 3">
    <name type="scientific">Pterulicium gracile</name>
    <dbReference type="NCBI Taxonomy" id="1884261"/>
    <lineage>
        <taxon>Eukaryota</taxon>
        <taxon>Fungi</taxon>
        <taxon>Dikarya</taxon>
        <taxon>Basidiomycota</taxon>
        <taxon>Agaricomycotina</taxon>
        <taxon>Agaricomycetes</taxon>
        <taxon>Agaricomycetidae</taxon>
        <taxon>Agaricales</taxon>
        <taxon>Pleurotineae</taxon>
        <taxon>Pterulaceae</taxon>
        <taxon>Pterulicium</taxon>
    </lineage>
</organism>